<accession>A0A410DXR9</accession>
<organism evidence="1 2">
    <name type="scientific">Clostridium manihotivorum</name>
    <dbReference type="NCBI Taxonomy" id="2320868"/>
    <lineage>
        <taxon>Bacteria</taxon>
        <taxon>Bacillati</taxon>
        <taxon>Bacillota</taxon>
        <taxon>Clostridia</taxon>
        <taxon>Eubacteriales</taxon>
        <taxon>Clostridiaceae</taxon>
        <taxon>Clostridium</taxon>
    </lineage>
</organism>
<evidence type="ECO:0000313" key="2">
    <source>
        <dbReference type="Proteomes" id="UP000286268"/>
    </source>
</evidence>
<dbReference type="EMBL" id="CP025746">
    <property type="protein sequence ID" value="QAA34013.1"/>
    <property type="molecule type" value="Genomic_DNA"/>
</dbReference>
<dbReference type="AlphaFoldDB" id="A0A410DXR9"/>
<dbReference type="OrthoDB" id="1956833at2"/>
<reference evidence="1 2" key="1">
    <citation type="submission" date="2018-01" db="EMBL/GenBank/DDBJ databases">
        <title>Genome Sequencing and Assembly of Anaerobacter polyendosporus strain CT4.</title>
        <authorList>
            <person name="Tachaapaikoon C."/>
            <person name="Sutheeworapong S."/>
            <person name="Jenjaroenpun P."/>
            <person name="Wongsurawat T."/>
            <person name="Nookeaw I."/>
            <person name="Cheawchanlertfa P."/>
            <person name="Kosugi A."/>
            <person name="Cheevadhanarak S."/>
            <person name="Ratanakhanokchai K."/>
        </authorList>
    </citation>
    <scope>NUCLEOTIDE SEQUENCE [LARGE SCALE GENOMIC DNA]</scope>
    <source>
        <strain evidence="1 2">CT4</strain>
    </source>
</reference>
<name>A0A410DXR9_9CLOT</name>
<keyword evidence="2" id="KW-1185">Reference proteome</keyword>
<dbReference type="KEGG" id="cmah:C1I91_21630"/>
<evidence type="ECO:0000313" key="1">
    <source>
        <dbReference type="EMBL" id="QAA34013.1"/>
    </source>
</evidence>
<sequence>MYNGKMTDELKDLIKQHYKLFGDDPTSDMELEYGANGYYDLVSDIKIAIKENKPICEVVEY</sequence>
<dbReference type="RefSeq" id="WP_128214734.1">
    <property type="nucleotide sequence ID" value="NZ_CP025746.1"/>
</dbReference>
<proteinExistence type="predicted"/>
<protein>
    <submittedName>
        <fullName evidence="1">Uncharacterized protein</fullName>
    </submittedName>
</protein>
<dbReference type="Proteomes" id="UP000286268">
    <property type="component" value="Chromosome"/>
</dbReference>
<gene>
    <name evidence="1" type="ORF">C1I91_21630</name>
</gene>